<evidence type="ECO:0000313" key="1">
    <source>
        <dbReference type="EMBL" id="ARJ05496.1"/>
    </source>
</evidence>
<dbReference type="KEGG" id="cphy:B5808_09860"/>
<organism evidence="1 2">
    <name type="scientific">Cnuibacter physcomitrellae</name>
    <dbReference type="NCBI Taxonomy" id="1619308"/>
    <lineage>
        <taxon>Bacteria</taxon>
        <taxon>Bacillati</taxon>
        <taxon>Actinomycetota</taxon>
        <taxon>Actinomycetes</taxon>
        <taxon>Micrococcales</taxon>
        <taxon>Microbacteriaceae</taxon>
        <taxon>Cnuibacter</taxon>
    </lineage>
</organism>
<keyword evidence="2" id="KW-1185">Reference proteome</keyword>
<dbReference type="STRING" id="1619308.B5808_09860"/>
<dbReference type="InterPro" id="IPR041657">
    <property type="entry name" value="HTH_17"/>
</dbReference>
<dbReference type="AlphaFoldDB" id="A0A1X9LJX0"/>
<accession>A0A1X9LJX0</accession>
<reference evidence="1 2" key="1">
    <citation type="submission" date="2017-04" db="EMBL/GenBank/DDBJ databases">
        <authorList>
            <person name="Afonso C.L."/>
            <person name="Miller P.J."/>
            <person name="Scott M.A."/>
            <person name="Spackman E."/>
            <person name="Goraichik I."/>
            <person name="Dimitrov K.M."/>
            <person name="Suarez D.L."/>
            <person name="Swayne D.E."/>
        </authorList>
    </citation>
    <scope>NUCLEOTIDE SEQUENCE [LARGE SCALE GENOMIC DNA]</scope>
    <source>
        <strain evidence="2">XA(T)</strain>
    </source>
</reference>
<dbReference type="Pfam" id="PF12728">
    <property type="entry name" value="HTH_17"/>
    <property type="match status" value="1"/>
</dbReference>
<dbReference type="EMBL" id="CP020715">
    <property type="protein sequence ID" value="ARJ05496.1"/>
    <property type="molecule type" value="Genomic_DNA"/>
</dbReference>
<protein>
    <submittedName>
        <fullName evidence="1">Uncharacterized protein</fullName>
    </submittedName>
</protein>
<name>A0A1X9LJX0_9MICO</name>
<sequence length="70" mass="7720">MVASRRLIVDEAAAAARMHPGSIRRLLESGDLHGTQPKPGARWTIREECLEAYLDGIPCPHRQNVTAIES</sequence>
<dbReference type="Proteomes" id="UP000192775">
    <property type="component" value="Chromosome"/>
</dbReference>
<proteinExistence type="predicted"/>
<evidence type="ECO:0000313" key="2">
    <source>
        <dbReference type="Proteomes" id="UP000192775"/>
    </source>
</evidence>
<gene>
    <name evidence="1" type="ORF">B5808_09860</name>
</gene>